<dbReference type="Pfam" id="PF01425">
    <property type="entry name" value="Amidase"/>
    <property type="match status" value="1"/>
</dbReference>
<dbReference type="RefSeq" id="WP_354701600.1">
    <property type="nucleotide sequence ID" value="NZ_CP114014.1"/>
</dbReference>
<dbReference type="InterPro" id="IPR014085">
    <property type="entry name" value="Allophanate_hydrolase"/>
</dbReference>
<dbReference type="PANTHER" id="PTHR11895">
    <property type="entry name" value="TRANSAMIDASE"/>
    <property type="match status" value="1"/>
</dbReference>
<dbReference type="EC" id="3.5.1.54" evidence="2"/>
<dbReference type="GO" id="GO:0004039">
    <property type="term" value="F:allophanate hydrolase activity"/>
    <property type="evidence" value="ECO:0007669"/>
    <property type="project" value="UniProtKB-EC"/>
</dbReference>
<gene>
    <name evidence="2" type="primary">atzF_2</name>
    <name evidence="2" type="ORF">DSM112329_01922</name>
</gene>
<dbReference type="AlphaFoldDB" id="A0AAU7AUQ1"/>
<organism evidence="2">
    <name type="scientific">Paraconexibacter sp. AEG42_29</name>
    <dbReference type="NCBI Taxonomy" id="2997339"/>
    <lineage>
        <taxon>Bacteria</taxon>
        <taxon>Bacillati</taxon>
        <taxon>Actinomycetota</taxon>
        <taxon>Thermoleophilia</taxon>
        <taxon>Solirubrobacterales</taxon>
        <taxon>Paraconexibacteraceae</taxon>
        <taxon>Paraconexibacter</taxon>
    </lineage>
</organism>
<dbReference type="PANTHER" id="PTHR11895:SF169">
    <property type="entry name" value="GLUTAMYL-TRNA(GLN) AMIDOTRANSFERASE"/>
    <property type="match status" value="1"/>
</dbReference>
<dbReference type="NCBIfam" id="TIGR02713">
    <property type="entry name" value="allophanate_hyd"/>
    <property type="match status" value="1"/>
</dbReference>
<dbReference type="InterPro" id="IPR036928">
    <property type="entry name" value="AS_sf"/>
</dbReference>
<dbReference type="InterPro" id="IPR000120">
    <property type="entry name" value="Amidase"/>
</dbReference>
<dbReference type="NCBIfam" id="NF006043">
    <property type="entry name" value="PRK08186.1"/>
    <property type="match status" value="1"/>
</dbReference>
<dbReference type="KEGG" id="parq:DSM112329_01922"/>
<feature type="domain" description="Amidase" evidence="1">
    <location>
        <begin position="41"/>
        <end position="442"/>
    </location>
</feature>
<dbReference type="SUPFAM" id="SSF75304">
    <property type="entry name" value="Amidase signature (AS) enzymes"/>
    <property type="match status" value="1"/>
</dbReference>
<dbReference type="Gene3D" id="3.90.1300.10">
    <property type="entry name" value="Amidase signature (AS) domain"/>
    <property type="match status" value="1"/>
</dbReference>
<proteinExistence type="predicted"/>
<dbReference type="EMBL" id="CP114014">
    <property type="protein sequence ID" value="XAY05079.1"/>
    <property type="molecule type" value="Genomic_DNA"/>
</dbReference>
<name>A0AAU7AUQ1_9ACTN</name>
<dbReference type="Gene3D" id="1.20.58.1700">
    <property type="match status" value="1"/>
</dbReference>
<dbReference type="InterPro" id="IPR023631">
    <property type="entry name" value="Amidase_dom"/>
</dbReference>
<evidence type="ECO:0000259" key="1">
    <source>
        <dbReference type="Pfam" id="PF01425"/>
    </source>
</evidence>
<reference evidence="2" key="1">
    <citation type="submission" date="2022-12" db="EMBL/GenBank/DDBJ databases">
        <title>Paraconexibacter alkalitolerans sp. nov. and Baekduia alba sp. nov., isolated from soil and emended description of the genera Paraconexibacter (Chun et al., 2020) and Baekduia (An et al., 2020).</title>
        <authorList>
            <person name="Vieira S."/>
            <person name="Huber K.J."/>
            <person name="Geppert A."/>
            <person name="Wolf J."/>
            <person name="Neumann-Schaal M."/>
            <person name="Muesken M."/>
            <person name="Overmann J."/>
        </authorList>
    </citation>
    <scope>NUCLEOTIDE SEQUENCE</scope>
    <source>
        <strain evidence="2">AEG42_29</strain>
    </source>
</reference>
<protein>
    <submittedName>
        <fullName evidence="2">Allophanate hydrolase</fullName>
        <ecNumber evidence="2">3.5.1.54</ecNumber>
    </submittedName>
</protein>
<sequence>MQSIAAHLEAIRSGRSTPSAVARDLVARLHGPGSAAGADPAWITLVEPGALLAAAAVLDDRTDLPLCGVPFAVKDNIDVAGLPTTAACPGFATVPTVTAPVVASLLQAGALLVGKTNLDQFATGLVGTRTPYGACASVLDPRYVSGGSSSGSAVVVADGTVVFALGTDTAGSGRVPAAFNGIVGLKPTRGVISTRGVLPASRSLDCVSVFTRDVADATRVLDVCAVPDAHDPFARTDGRDAGAPATWSPGDRVRLAVPDAAGLQALDGPARRGWESALAHAADDLAAEVVAVDIAPLAEAARLLYDGPWLAERYADLAAVLDARPAGLDPTVAAVVGRGATASAADAFRAMHRLAELRLVTRELLGGIDALLLPTAPTIPTFAEVAAEPIAVNRRLGTYTNSVNLLDLCAIAVPVLDRGGEVVRPPFGVTLVAVAGADRTLLALAAAWTAAVPQAVPASVLP</sequence>
<accession>A0AAU7AUQ1</accession>
<keyword evidence="2" id="KW-0378">Hydrolase</keyword>
<evidence type="ECO:0000313" key="2">
    <source>
        <dbReference type="EMBL" id="XAY05079.1"/>
    </source>
</evidence>